<evidence type="ECO:0000259" key="1">
    <source>
        <dbReference type="Pfam" id="PF01979"/>
    </source>
</evidence>
<dbReference type="RefSeq" id="WP_117660827.1">
    <property type="nucleotide sequence ID" value="NZ_QSRA01000034.1"/>
</dbReference>
<dbReference type="InterPro" id="IPR006680">
    <property type="entry name" value="Amidohydro-rel"/>
</dbReference>
<name>A0A3E4PF86_9FIRM</name>
<dbReference type="AlphaFoldDB" id="A0A3E4PF86"/>
<sequence length="450" mass="48914">MYQNTVPQRKDILAHIKEGQIEEGMSRNPFGGRLLLKGGRVIDPRNHRDEIIDIAICGDRIYQIENEIIPEKGDCVVDCDDLMVIPGIIDMHLHLGDLFEVSTEPIACAAQDGVTSGLSPGAGNTFMAPALLGAEVDRGLPINLGIFLGAPAVLGTRLTTEELILMFQGKLSTEIMSEKLTRNSITNTTAALTIGIKDHMGHYIMPDESIDKIFEITSRAGLLYMSHTQDPEHTERMVRLAKGRPLHLGHVTAAGCGSHGDPVESLQRVLNLINGEQITGEFVTTMLRPSGGSLEGLRMTTESKKLALDALHEGKVKILVSDGQNQATMKGFGDTRDNIPIILELAEEGVLTLSDAVATMTSNPATLIAKETKNMWWKDKVGHLGVGALANVTIINARNHRPVYTIVNGRITAFEKRLVRRGLGAGGWLCKFGMVRKTGVGDLSMYSVQK</sequence>
<gene>
    <name evidence="2" type="ORF">DXC93_15910</name>
</gene>
<organism evidence="2">
    <name type="scientific">Dorea formicigenerans</name>
    <dbReference type="NCBI Taxonomy" id="39486"/>
    <lineage>
        <taxon>Bacteria</taxon>
        <taxon>Bacillati</taxon>
        <taxon>Bacillota</taxon>
        <taxon>Clostridia</taxon>
        <taxon>Lachnospirales</taxon>
        <taxon>Lachnospiraceae</taxon>
        <taxon>Dorea</taxon>
    </lineage>
</organism>
<dbReference type="GO" id="GO:0019213">
    <property type="term" value="F:deacetylase activity"/>
    <property type="evidence" value="ECO:0007669"/>
    <property type="project" value="InterPro"/>
</dbReference>
<dbReference type="Pfam" id="PF01979">
    <property type="entry name" value="Amidohydro_1"/>
    <property type="match status" value="1"/>
</dbReference>
<accession>A0A3E4PF86</accession>
<feature type="domain" description="Amidohydrolase-related" evidence="1">
    <location>
        <begin position="83"/>
        <end position="411"/>
    </location>
</feature>
<dbReference type="SUPFAM" id="SSF51556">
    <property type="entry name" value="Metallo-dependent hydrolases"/>
    <property type="match status" value="1"/>
</dbReference>
<reference evidence="2" key="1">
    <citation type="submission" date="2018-08" db="EMBL/GenBank/DDBJ databases">
        <title>A genome reference for cultivated species of the human gut microbiota.</title>
        <authorList>
            <person name="Zou Y."/>
            <person name="Xue W."/>
            <person name="Luo G."/>
        </authorList>
    </citation>
    <scope>NUCLEOTIDE SEQUENCE [LARGE SCALE GENOMIC DNA]</scope>
    <source>
        <strain evidence="2">TF09-3</strain>
    </source>
</reference>
<dbReference type="SUPFAM" id="SSF51338">
    <property type="entry name" value="Composite domain of metallo-dependent hydrolases"/>
    <property type="match status" value="1"/>
</dbReference>
<proteinExistence type="predicted"/>
<dbReference type="Gene3D" id="3.20.20.140">
    <property type="entry name" value="Metal-dependent hydrolases"/>
    <property type="match status" value="1"/>
</dbReference>
<dbReference type="EMBL" id="QSRA01000034">
    <property type="protein sequence ID" value="RGK78702.1"/>
    <property type="molecule type" value="Genomic_DNA"/>
</dbReference>
<dbReference type="InterPro" id="IPR011059">
    <property type="entry name" value="Metal-dep_hydrolase_composite"/>
</dbReference>
<evidence type="ECO:0000313" key="2">
    <source>
        <dbReference type="EMBL" id="RGK78702.1"/>
    </source>
</evidence>
<dbReference type="PANTHER" id="PTHR42717:SF1">
    <property type="entry name" value="IMIDAZOLONEPROPIONASE AND RELATED AMIDOHYDROLASES"/>
    <property type="match status" value="1"/>
</dbReference>
<dbReference type="InterPro" id="IPR032466">
    <property type="entry name" value="Metal_Hydrolase"/>
</dbReference>
<dbReference type="InterPro" id="IPR020043">
    <property type="entry name" value="Deacetylase_Atu3266-like"/>
</dbReference>
<dbReference type="GO" id="GO:0016810">
    <property type="term" value="F:hydrolase activity, acting on carbon-nitrogen (but not peptide) bonds"/>
    <property type="evidence" value="ECO:0007669"/>
    <property type="project" value="InterPro"/>
</dbReference>
<protein>
    <submittedName>
        <fullName evidence="2">Hydrolase</fullName>
    </submittedName>
</protein>
<dbReference type="PANTHER" id="PTHR42717">
    <property type="entry name" value="DIHYDROOROTASE-RELATED"/>
    <property type="match status" value="1"/>
</dbReference>
<keyword evidence="2" id="KW-0378">Hydrolase</keyword>
<dbReference type="Proteomes" id="UP000261324">
    <property type="component" value="Unassembled WGS sequence"/>
</dbReference>
<comment type="caution">
    <text evidence="2">The sequence shown here is derived from an EMBL/GenBank/DDBJ whole genome shotgun (WGS) entry which is preliminary data.</text>
</comment>